<proteinExistence type="predicted"/>
<reference evidence="1 2" key="1">
    <citation type="journal article" date="2018" name="Sci. Rep.">
        <title>Genomic signatures of local adaptation to the degree of environmental predictability in rotifers.</title>
        <authorList>
            <person name="Franch-Gras L."/>
            <person name="Hahn C."/>
            <person name="Garcia-Roger E.M."/>
            <person name="Carmona M.J."/>
            <person name="Serra M."/>
            <person name="Gomez A."/>
        </authorList>
    </citation>
    <scope>NUCLEOTIDE SEQUENCE [LARGE SCALE GENOMIC DNA]</scope>
    <source>
        <strain evidence="1">HYR1</strain>
    </source>
</reference>
<accession>A0A3M7QGE0</accession>
<dbReference type="InterPro" id="IPR017853">
    <property type="entry name" value="GH"/>
</dbReference>
<protein>
    <recommendedName>
        <fullName evidence="3">GH26 domain-containing protein</fullName>
    </recommendedName>
</protein>
<evidence type="ECO:0008006" key="3">
    <source>
        <dbReference type="Google" id="ProtNLM"/>
    </source>
</evidence>
<keyword evidence="2" id="KW-1185">Reference proteome</keyword>
<evidence type="ECO:0000313" key="2">
    <source>
        <dbReference type="Proteomes" id="UP000276133"/>
    </source>
</evidence>
<dbReference type="Proteomes" id="UP000276133">
    <property type="component" value="Unassembled WGS sequence"/>
</dbReference>
<dbReference type="SUPFAM" id="SSF51445">
    <property type="entry name" value="(Trans)glycosidases"/>
    <property type="match status" value="1"/>
</dbReference>
<dbReference type="EMBL" id="REGN01006176">
    <property type="protein sequence ID" value="RNA10506.1"/>
    <property type="molecule type" value="Genomic_DNA"/>
</dbReference>
<sequence length="318" mass="36292">NAFDVSDSSVVCGVIDRKGEDNAVDNNFFPGNKIKQGLAFDNIFTDNDYRKYDYISIWINSPRSEDSKNTDFNQYWHGEMIKKCKQLNKIPLFYAYVIAFEARAKFNYQDCDVHPNNNLCVNGANFLRSHRDHIVSRYDHHAREIAKSLEDRNAHCIFLIEPDLWQYYGDKKQQGGTLSGSYMRSLYDDFARSIKKHLPNAKISWDLSAWIGYSGMSEWWAFFKSSPYVDFVHTSGGQGTAGSSEYKPRELKWSDFSRITGKKIIADCGYGIGGGSSDNCKHWTYNNKANRIRDGVVALTGAQGAKYNPPDLNRLSLN</sequence>
<evidence type="ECO:0000313" key="1">
    <source>
        <dbReference type="EMBL" id="RNA10506.1"/>
    </source>
</evidence>
<comment type="caution">
    <text evidence="1">The sequence shown here is derived from an EMBL/GenBank/DDBJ whole genome shotgun (WGS) entry which is preliminary data.</text>
</comment>
<organism evidence="1 2">
    <name type="scientific">Brachionus plicatilis</name>
    <name type="common">Marine rotifer</name>
    <name type="synonym">Brachionus muelleri</name>
    <dbReference type="NCBI Taxonomy" id="10195"/>
    <lineage>
        <taxon>Eukaryota</taxon>
        <taxon>Metazoa</taxon>
        <taxon>Spiralia</taxon>
        <taxon>Gnathifera</taxon>
        <taxon>Rotifera</taxon>
        <taxon>Eurotatoria</taxon>
        <taxon>Monogononta</taxon>
        <taxon>Pseudotrocha</taxon>
        <taxon>Ploima</taxon>
        <taxon>Brachionidae</taxon>
        <taxon>Brachionus</taxon>
    </lineage>
</organism>
<feature type="non-terminal residue" evidence="1">
    <location>
        <position position="1"/>
    </location>
</feature>
<gene>
    <name evidence="1" type="ORF">BpHYR1_007760</name>
</gene>
<name>A0A3M7QGE0_BRAPC</name>
<dbReference type="AlphaFoldDB" id="A0A3M7QGE0"/>